<evidence type="ECO:0000256" key="2">
    <source>
        <dbReference type="ARBA" id="ARBA00022908"/>
    </source>
</evidence>
<dbReference type="CDD" id="cd00397">
    <property type="entry name" value="DNA_BRE_C"/>
    <property type="match status" value="1"/>
</dbReference>
<evidence type="ECO:0000259" key="6">
    <source>
        <dbReference type="PROSITE" id="PS51898"/>
    </source>
</evidence>
<feature type="domain" description="Tyr recombinase" evidence="6">
    <location>
        <begin position="199"/>
        <end position="387"/>
    </location>
</feature>
<evidence type="ECO:0000259" key="7">
    <source>
        <dbReference type="PROSITE" id="PS51900"/>
    </source>
</evidence>
<dbReference type="GO" id="GO:0003677">
    <property type="term" value="F:DNA binding"/>
    <property type="evidence" value="ECO:0007669"/>
    <property type="project" value="UniProtKB-UniRule"/>
</dbReference>
<keyword evidence="9" id="KW-1185">Reference proteome</keyword>
<dbReference type="Pfam" id="PF00589">
    <property type="entry name" value="Phage_integrase"/>
    <property type="match status" value="1"/>
</dbReference>
<keyword evidence="4" id="KW-0233">DNA recombination</keyword>
<keyword evidence="3 5" id="KW-0238">DNA-binding</keyword>
<dbReference type="PANTHER" id="PTHR30349:SF41">
    <property type="entry name" value="INTEGRASE_RECOMBINASE PROTEIN MJ0367-RELATED"/>
    <property type="match status" value="1"/>
</dbReference>
<dbReference type="InterPro" id="IPR010998">
    <property type="entry name" value="Integrase_recombinase_N"/>
</dbReference>
<dbReference type="PROSITE" id="PS51898">
    <property type="entry name" value="TYR_RECOMBINASE"/>
    <property type="match status" value="1"/>
</dbReference>
<reference evidence="8 9" key="1">
    <citation type="submission" date="2016-10" db="EMBL/GenBank/DDBJ databases">
        <authorList>
            <person name="de Groot N.N."/>
        </authorList>
    </citation>
    <scope>NUCLEOTIDE SEQUENCE [LARGE SCALE GENOMIC DNA]</scope>
    <source>
        <strain evidence="8 9">GAS232</strain>
    </source>
</reference>
<evidence type="ECO:0000313" key="8">
    <source>
        <dbReference type="EMBL" id="SDE82833.1"/>
    </source>
</evidence>
<evidence type="ECO:0000256" key="1">
    <source>
        <dbReference type="ARBA" id="ARBA00008857"/>
    </source>
</evidence>
<evidence type="ECO:0000256" key="5">
    <source>
        <dbReference type="PROSITE-ProRule" id="PRU01248"/>
    </source>
</evidence>
<sequence>MANRTVKLYRNCKTPEGWKRYPAVMSANGKVKPDTVLVKGVEVVYPTGRYELRSYAGTRTVWTPVDGNATVALAEQKTAQKKAAAKAVAKNAGVAVVEDSSRKVLKTWADKWVNAALDRGSLEAAELYRRTADAFLLVCSKTYADDLTHDDVLAFQRSMRSQGYADRTIANRHSHIRTFFIYMDLDKRIAGANPRYENKLPEVYEPGELKKFFKSLTVPKDELLFDILLTTGLREQEASHLEWTDIHWSRGTLKVQSKPKWGYRIKDAEEREMPLSDDLLKRLKSMKDGNNLIFGLKGDVPDGHLLRKLKKLVRDARLNCGKCDSCEKHNECENWFLHKFRATYITTLLRNGLDLRTVMTLSGHSDLESVMRYLRPAEGVAVKNAVNSIKWR</sequence>
<evidence type="ECO:0000256" key="3">
    <source>
        <dbReference type="ARBA" id="ARBA00023125"/>
    </source>
</evidence>
<dbReference type="PANTHER" id="PTHR30349">
    <property type="entry name" value="PHAGE INTEGRASE-RELATED"/>
    <property type="match status" value="1"/>
</dbReference>
<dbReference type="InterPro" id="IPR044068">
    <property type="entry name" value="CB"/>
</dbReference>
<feature type="domain" description="Core-binding (CB)" evidence="7">
    <location>
        <begin position="103"/>
        <end position="184"/>
    </location>
</feature>
<evidence type="ECO:0000256" key="4">
    <source>
        <dbReference type="ARBA" id="ARBA00023172"/>
    </source>
</evidence>
<dbReference type="SUPFAM" id="SSF56349">
    <property type="entry name" value="DNA breaking-rejoining enzymes"/>
    <property type="match status" value="1"/>
</dbReference>
<dbReference type="InterPro" id="IPR050090">
    <property type="entry name" value="Tyrosine_recombinase_XerCD"/>
</dbReference>
<gene>
    <name evidence="8" type="ORF">SAMN05444167_0545</name>
</gene>
<evidence type="ECO:0000313" key="9">
    <source>
        <dbReference type="Proteomes" id="UP000182427"/>
    </source>
</evidence>
<name>A0A1G7G3Z8_9BACT</name>
<keyword evidence="2" id="KW-0229">DNA integration</keyword>
<dbReference type="EMBL" id="LT629690">
    <property type="protein sequence ID" value="SDE82833.1"/>
    <property type="molecule type" value="Genomic_DNA"/>
</dbReference>
<dbReference type="GO" id="GO:0015074">
    <property type="term" value="P:DNA integration"/>
    <property type="evidence" value="ECO:0007669"/>
    <property type="project" value="UniProtKB-KW"/>
</dbReference>
<proteinExistence type="inferred from homology"/>
<dbReference type="PROSITE" id="PS51900">
    <property type="entry name" value="CB"/>
    <property type="match status" value="1"/>
</dbReference>
<organism evidence="8 9">
    <name type="scientific">Terriglobus roseus</name>
    <dbReference type="NCBI Taxonomy" id="392734"/>
    <lineage>
        <taxon>Bacteria</taxon>
        <taxon>Pseudomonadati</taxon>
        <taxon>Acidobacteriota</taxon>
        <taxon>Terriglobia</taxon>
        <taxon>Terriglobales</taxon>
        <taxon>Acidobacteriaceae</taxon>
        <taxon>Terriglobus</taxon>
    </lineage>
</organism>
<comment type="similarity">
    <text evidence="1">Belongs to the 'phage' integrase family.</text>
</comment>
<dbReference type="InterPro" id="IPR002104">
    <property type="entry name" value="Integrase_catalytic"/>
</dbReference>
<dbReference type="InterPro" id="IPR013762">
    <property type="entry name" value="Integrase-like_cat_sf"/>
</dbReference>
<dbReference type="Proteomes" id="UP000182427">
    <property type="component" value="Chromosome I"/>
</dbReference>
<dbReference type="GO" id="GO:0006310">
    <property type="term" value="P:DNA recombination"/>
    <property type="evidence" value="ECO:0007669"/>
    <property type="project" value="UniProtKB-KW"/>
</dbReference>
<dbReference type="Gene3D" id="1.10.150.130">
    <property type="match status" value="1"/>
</dbReference>
<dbReference type="AlphaFoldDB" id="A0A1G7G3Z8"/>
<dbReference type="InterPro" id="IPR011010">
    <property type="entry name" value="DNA_brk_join_enz"/>
</dbReference>
<accession>A0A1G7G3Z8</accession>
<protein>
    <submittedName>
        <fullName evidence="8">Site-specific recombinase XerD</fullName>
    </submittedName>
</protein>
<dbReference type="Gene3D" id="1.10.443.10">
    <property type="entry name" value="Intergrase catalytic core"/>
    <property type="match status" value="1"/>
</dbReference>